<dbReference type="EMBL" id="FPHV01000065">
    <property type="protein sequence ID" value="SFV81459.1"/>
    <property type="molecule type" value="Genomic_DNA"/>
</dbReference>
<proteinExistence type="predicted"/>
<reference evidence="1" key="1">
    <citation type="submission" date="2016-10" db="EMBL/GenBank/DDBJ databases">
        <authorList>
            <person name="de Groot N.N."/>
        </authorList>
    </citation>
    <scope>NUCLEOTIDE SEQUENCE</scope>
</reference>
<dbReference type="AlphaFoldDB" id="A0A1W1DJN2"/>
<organism evidence="1">
    <name type="scientific">hydrothermal vent metagenome</name>
    <dbReference type="NCBI Taxonomy" id="652676"/>
    <lineage>
        <taxon>unclassified sequences</taxon>
        <taxon>metagenomes</taxon>
        <taxon>ecological metagenomes</taxon>
    </lineage>
</organism>
<gene>
    <name evidence="1" type="ORF">MNB_SUP05-6-287</name>
</gene>
<protein>
    <submittedName>
        <fullName evidence="1">Uncharacterized protein</fullName>
    </submittedName>
</protein>
<sequence length="50" mass="5328">MTAPSIVLEDGAYFKGKITMTDKPVIAIKTVNDADKTAKDSKESKAVKTA</sequence>
<evidence type="ECO:0000313" key="1">
    <source>
        <dbReference type="EMBL" id="SFV81459.1"/>
    </source>
</evidence>
<name>A0A1W1DJN2_9ZZZZ</name>
<accession>A0A1W1DJN2</accession>